<dbReference type="Pfam" id="PF21360">
    <property type="entry name" value="PylC-like_N"/>
    <property type="match status" value="1"/>
</dbReference>
<reference evidence="6 7" key="1">
    <citation type="submission" date="2020-08" db="EMBL/GenBank/DDBJ databases">
        <title>A Genomic Blueprint of the Chicken Gut Microbiome.</title>
        <authorList>
            <person name="Gilroy R."/>
            <person name="Ravi A."/>
            <person name="Getino M."/>
            <person name="Pursley I."/>
            <person name="Horton D.L."/>
            <person name="Alikhan N.-F."/>
            <person name="Baker D."/>
            <person name="Gharbi K."/>
            <person name="Hall N."/>
            <person name="Watson M."/>
            <person name="Adriaenssens E.M."/>
            <person name="Foster-Nyarko E."/>
            <person name="Jarju S."/>
            <person name="Secka A."/>
            <person name="Antonio M."/>
            <person name="Oren A."/>
            <person name="Chaudhuri R."/>
            <person name="La Ragione R.M."/>
            <person name="Hildebrand F."/>
            <person name="Pallen M.J."/>
        </authorList>
    </citation>
    <scope>NUCLEOTIDE SEQUENCE [LARGE SCALE GENOMIC DNA]</scope>
    <source>
        <strain evidence="6 7">Sa5YUA1</strain>
    </source>
</reference>
<comment type="caution">
    <text evidence="6">The sequence shown here is derived from an EMBL/GenBank/DDBJ whole genome shotgun (WGS) entry which is preliminary data.</text>
</comment>
<dbReference type="Gene3D" id="3.40.50.20">
    <property type="match status" value="1"/>
</dbReference>
<dbReference type="PANTHER" id="PTHR43055:SF1">
    <property type="entry name" value="FORMATE-DEPENDENT PHOSPHORIBOSYLGLYCINAMIDE FORMYLTRANSFERASE"/>
    <property type="match status" value="1"/>
</dbReference>
<evidence type="ECO:0000313" key="7">
    <source>
        <dbReference type="Proteomes" id="UP000657931"/>
    </source>
</evidence>
<proteinExistence type="predicted"/>
<dbReference type="EMBL" id="JACSQT010000009">
    <property type="protein sequence ID" value="MBD7938628.1"/>
    <property type="molecule type" value="Genomic_DNA"/>
</dbReference>
<dbReference type="Gene3D" id="3.30.470.20">
    <property type="entry name" value="ATP-grasp fold, B domain"/>
    <property type="match status" value="1"/>
</dbReference>
<evidence type="ECO:0000259" key="5">
    <source>
        <dbReference type="PROSITE" id="PS50975"/>
    </source>
</evidence>
<dbReference type="PROSITE" id="PS50975">
    <property type="entry name" value="ATP_GRASP"/>
    <property type="match status" value="1"/>
</dbReference>
<evidence type="ECO:0000256" key="4">
    <source>
        <dbReference type="PROSITE-ProRule" id="PRU00409"/>
    </source>
</evidence>
<evidence type="ECO:0000313" key="6">
    <source>
        <dbReference type="EMBL" id="MBD7938628.1"/>
    </source>
</evidence>
<dbReference type="PANTHER" id="PTHR43055">
    <property type="entry name" value="FORMATE-DEPENDENT PHOSPHORIBOSYLGLYCINAMIDE FORMYLTRANSFERASE"/>
    <property type="match status" value="1"/>
</dbReference>
<protein>
    <submittedName>
        <fullName evidence="6">ATP-grasp domain-containing protein</fullName>
    </submittedName>
</protein>
<dbReference type="InterPro" id="IPR005479">
    <property type="entry name" value="CPAse_ATP-bd"/>
</dbReference>
<gene>
    <name evidence="6" type="ORF">H9655_16460</name>
</gene>
<evidence type="ECO:0000256" key="2">
    <source>
        <dbReference type="ARBA" id="ARBA00022741"/>
    </source>
</evidence>
<organism evidence="6 7">
    <name type="scientific">Cytobacillus stercorigallinarum</name>
    <dbReference type="NCBI Taxonomy" id="2762240"/>
    <lineage>
        <taxon>Bacteria</taxon>
        <taxon>Bacillati</taxon>
        <taxon>Bacillota</taxon>
        <taxon>Bacilli</taxon>
        <taxon>Bacillales</taxon>
        <taxon>Bacillaceae</taxon>
        <taxon>Cytobacillus</taxon>
    </lineage>
</organism>
<dbReference type="InterPro" id="IPR016185">
    <property type="entry name" value="PreATP-grasp_dom_sf"/>
</dbReference>
<dbReference type="InterPro" id="IPR048764">
    <property type="entry name" value="PylC_N"/>
</dbReference>
<keyword evidence="1" id="KW-0436">Ligase</keyword>
<evidence type="ECO:0000256" key="1">
    <source>
        <dbReference type="ARBA" id="ARBA00022598"/>
    </source>
</evidence>
<dbReference type="InterPro" id="IPR013815">
    <property type="entry name" value="ATP_grasp_subdomain_1"/>
</dbReference>
<dbReference type="Proteomes" id="UP000657931">
    <property type="component" value="Unassembled WGS sequence"/>
</dbReference>
<sequence length="428" mass="49039">MDYKGKRLLILGGITHMIDVVQAAKKMGLYTIVTDFSPNSPAKFYADKSYDVSTTDIEMLVKIAKEEKIDGVFSAFEDLNLWSAQILCEKLNLPYYATKEQLKNTTDKKRFKDICRKYDVPVIEEYSFNDIYDESIYDNIEFPVIIKPVDSYGSRGITICHSKNDLIEGYEKAISFSKEKRVIIERFIDNDYGVEMYYTIQEGNITLSAMADRYVCKQSEELPPLPIATVLPSKHIKHYCNELDNKIRDMIRGLGIKNGVILIQSLVEEDSYFVYEMAFRLSGEKHYQIVEKQTGVSLLEMMISLAIGGDTDRYDLTKYDYAYTPYPSCNLSFLLKEGIIDNIIGLEVIENMPEVLSYVLTHEVGDKIEASGSYSQMFLRINIFANTVVELFEIIDTINKVIQVISNDGEDMILTRFDGSCSELERLR</sequence>
<feature type="domain" description="ATP-grasp" evidence="5">
    <location>
        <begin position="112"/>
        <end position="307"/>
    </location>
</feature>
<name>A0ABR8QSW1_9BACI</name>
<keyword evidence="2 4" id="KW-0547">Nucleotide-binding</keyword>
<dbReference type="Pfam" id="PF02786">
    <property type="entry name" value="CPSase_L_D2"/>
    <property type="match status" value="1"/>
</dbReference>
<keyword evidence="3 4" id="KW-0067">ATP-binding</keyword>
<dbReference type="SUPFAM" id="SSF56059">
    <property type="entry name" value="Glutathione synthetase ATP-binding domain-like"/>
    <property type="match status" value="1"/>
</dbReference>
<keyword evidence="7" id="KW-1185">Reference proteome</keyword>
<evidence type="ECO:0000256" key="3">
    <source>
        <dbReference type="ARBA" id="ARBA00022840"/>
    </source>
</evidence>
<dbReference type="Gene3D" id="3.30.1490.20">
    <property type="entry name" value="ATP-grasp fold, A domain"/>
    <property type="match status" value="1"/>
</dbReference>
<accession>A0ABR8QSW1</accession>
<dbReference type="SUPFAM" id="SSF52440">
    <property type="entry name" value="PreATP-grasp domain"/>
    <property type="match status" value="1"/>
</dbReference>
<dbReference type="InterPro" id="IPR011761">
    <property type="entry name" value="ATP-grasp"/>
</dbReference>
<dbReference type="RefSeq" id="WP_191816046.1">
    <property type="nucleotide sequence ID" value="NZ_JACSQT010000009.1"/>
</dbReference>